<dbReference type="GeneID" id="71987552"/>
<dbReference type="Proteomes" id="UP000756132">
    <property type="component" value="Chromosome 6"/>
</dbReference>
<dbReference type="SUPFAM" id="SSF54373">
    <property type="entry name" value="FAD-linked reductases, C-terminal domain"/>
    <property type="match status" value="1"/>
</dbReference>
<evidence type="ECO:0000313" key="5">
    <source>
        <dbReference type="Proteomes" id="UP000756132"/>
    </source>
</evidence>
<sequence length="549" mass="59645">MANTQTYGYIIAGGGTAGCVIASRLKRARPELSIAIIERGPDERNHPLVLNPLGVSQLRDIGLDSIYPTEPQSYLNDRRIELHAGNILSGSSAVNYGVWMRGDRKDYDHWADLIGDPQWGYEGLFPYFKRCESHYDPEGDRSQHGFNGPLKSFAGREYPLRGQFLDGFKHLGMHEIKDANAGSPLGISPYTENWSPKRQPSGLAYDLSGVDVVTGATIKRVLLEKRAGRSPVATGVELEDGRQIKASREVVLSCGTFRTPQVLMLSGIGSPADLNKVGIQSIVEVPDVGKNLWDHLCCFLCWKLDPIAAQEGLAVGNSKFMSNSKYLEGLACDWMVIDKLPGKELQEALQKDTTGTEEMDQHHLLVDRAHYWLTSLYMPISLGEGYDVGMDGEHISIGVLNFQPTSRGTVTLRSTNPNDLPLIDPCYASTHHDRCVMRAATRKMLSLAQAPSLKPIIVGERPPVGGRAISAASSEEDINARIDACATTLNHGAGTAAMGRVVDSELRVKGVEGLRVCDASVLPAPVAATIQATVYAVAEKLADMILSGP</sequence>
<dbReference type="Gene3D" id="3.30.560.10">
    <property type="entry name" value="Glucose Oxidase, domain 3"/>
    <property type="match status" value="1"/>
</dbReference>
<dbReference type="Pfam" id="PF05199">
    <property type="entry name" value="GMC_oxred_C"/>
    <property type="match status" value="1"/>
</dbReference>
<dbReference type="KEGG" id="ffu:CLAFUR5_07674"/>
<feature type="binding site" evidence="2">
    <location>
        <begin position="95"/>
        <end position="98"/>
    </location>
    <ligand>
        <name>FAD</name>
        <dbReference type="ChEBI" id="CHEBI:57692"/>
    </ligand>
</feature>
<dbReference type="GO" id="GO:0050660">
    <property type="term" value="F:flavin adenine dinucleotide binding"/>
    <property type="evidence" value="ECO:0007669"/>
    <property type="project" value="InterPro"/>
</dbReference>
<name>A0A9Q8UQR5_PASFU</name>
<dbReference type="OMA" id="ATGWDWE"/>
<dbReference type="InterPro" id="IPR036188">
    <property type="entry name" value="FAD/NAD-bd_sf"/>
</dbReference>
<reference evidence="4" key="1">
    <citation type="submission" date="2021-12" db="EMBL/GenBank/DDBJ databases">
        <authorList>
            <person name="Zaccaron A."/>
            <person name="Stergiopoulos I."/>
        </authorList>
    </citation>
    <scope>NUCLEOTIDE SEQUENCE</scope>
    <source>
        <strain evidence="4">Race5_Kim</strain>
    </source>
</reference>
<dbReference type="PROSITE" id="PS00624">
    <property type="entry name" value="GMC_OXRED_2"/>
    <property type="match status" value="1"/>
</dbReference>
<dbReference type="Pfam" id="PF00732">
    <property type="entry name" value="GMC_oxred_N"/>
    <property type="match status" value="1"/>
</dbReference>
<evidence type="ECO:0000256" key="2">
    <source>
        <dbReference type="PIRSR" id="PIRSR000137-2"/>
    </source>
</evidence>
<dbReference type="SUPFAM" id="SSF51905">
    <property type="entry name" value="FAD/NAD(P)-binding domain"/>
    <property type="match status" value="1"/>
</dbReference>
<dbReference type="RefSeq" id="XP_047763306.1">
    <property type="nucleotide sequence ID" value="XM_047906822.1"/>
</dbReference>
<dbReference type="InterPro" id="IPR012132">
    <property type="entry name" value="GMC_OxRdtase"/>
</dbReference>
<dbReference type="PANTHER" id="PTHR11552">
    <property type="entry name" value="GLUCOSE-METHANOL-CHOLINE GMC OXIDOREDUCTASE"/>
    <property type="match status" value="1"/>
</dbReference>
<keyword evidence="2" id="KW-0285">Flavoprotein</keyword>
<dbReference type="PIRSF" id="PIRSF000137">
    <property type="entry name" value="Alcohol_oxidase"/>
    <property type="match status" value="1"/>
</dbReference>
<dbReference type="EMBL" id="CP090168">
    <property type="protein sequence ID" value="UJO18940.1"/>
    <property type="molecule type" value="Genomic_DNA"/>
</dbReference>
<evidence type="ECO:0000313" key="4">
    <source>
        <dbReference type="EMBL" id="UJO18940.1"/>
    </source>
</evidence>
<feature type="domain" description="Glucose-methanol-choline oxidoreductase N-terminal" evidence="3">
    <location>
        <begin position="255"/>
        <end position="269"/>
    </location>
</feature>
<organism evidence="4 5">
    <name type="scientific">Passalora fulva</name>
    <name type="common">Tomato leaf mold</name>
    <name type="synonym">Cladosporium fulvum</name>
    <dbReference type="NCBI Taxonomy" id="5499"/>
    <lineage>
        <taxon>Eukaryota</taxon>
        <taxon>Fungi</taxon>
        <taxon>Dikarya</taxon>
        <taxon>Ascomycota</taxon>
        <taxon>Pezizomycotina</taxon>
        <taxon>Dothideomycetes</taxon>
        <taxon>Dothideomycetidae</taxon>
        <taxon>Mycosphaerellales</taxon>
        <taxon>Mycosphaerellaceae</taxon>
        <taxon>Fulvia</taxon>
    </lineage>
</organism>
<dbReference type="InterPro" id="IPR007867">
    <property type="entry name" value="GMC_OxRtase_C"/>
</dbReference>
<keyword evidence="2" id="KW-0274">FAD</keyword>
<dbReference type="OrthoDB" id="269227at2759"/>
<dbReference type="InterPro" id="IPR000172">
    <property type="entry name" value="GMC_OxRdtase_N"/>
</dbReference>
<dbReference type="PANTHER" id="PTHR11552:SF123">
    <property type="entry name" value="GMC OXIDOREDUCTASE (AFU_ORTHOLOGUE AFUA_2G01770)-RELATED"/>
    <property type="match status" value="1"/>
</dbReference>
<keyword evidence="5" id="KW-1185">Reference proteome</keyword>
<accession>A0A9Q8UQR5</accession>
<comment type="similarity">
    <text evidence="1">Belongs to the GMC oxidoreductase family.</text>
</comment>
<evidence type="ECO:0000259" key="3">
    <source>
        <dbReference type="PROSITE" id="PS00624"/>
    </source>
</evidence>
<dbReference type="GO" id="GO:0016614">
    <property type="term" value="F:oxidoreductase activity, acting on CH-OH group of donors"/>
    <property type="evidence" value="ECO:0007669"/>
    <property type="project" value="InterPro"/>
</dbReference>
<evidence type="ECO:0000256" key="1">
    <source>
        <dbReference type="ARBA" id="ARBA00010790"/>
    </source>
</evidence>
<reference evidence="4" key="2">
    <citation type="journal article" date="2022" name="Microb. Genom.">
        <title>A chromosome-scale genome assembly of the tomato pathogen Cladosporium fulvum reveals a compartmentalized genome architecture and the presence of a dispensable chromosome.</title>
        <authorList>
            <person name="Zaccaron A.Z."/>
            <person name="Chen L.H."/>
            <person name="Samaras A."/>
            <person name="Stergiopoulos I."/>
        </authorList>
    </citation>
    <scope>NUCLEOTIDE SEQUENCE</scope>
    <source>
        <strain evidence="4">Race5_Kim</strain>
    </source>
</reference>
<protein>
    <submittedName>
        <fullName evidence="4">GMC-type oxidoreductase acuG</fullName>
    </submittedName>
</protein>
<dbReference type="Gene3D" id="3.50.50.60">
    <property type="entry name" value="FAD/NAD(P)-binding domain"/>
    <property type="match status" value="1"/>
</dbReference>
<proteinExistence type="inferred from homology"/>
<dbReference type="AlphaFoldDB" id="A0A9Q8UQR5"/>
<gene>
    <name evidence="4" type="ORF">CLAFUR5_07674</name>
</gene>
<comment type="cofactor">
    <cofactor evidence="2">
        <name>FAD</name>
        <dbReference type="ChEBI" id="CHEBI:57692"/>
    </cofactor>
</comment>